<reference evidence="1 2" key="3">
    <citation type="submission" date="2019-11" db="EMBL/GenBank/DDBJ databases">
        <title>A de novo genome assembly of a pear dwarfing rootstock.</title>
        <authorList>
            <person name="Wang F."/>
            <person name="Wang J."/>
            <person name="Li S."/>
            <person name="Zhang Y."/>
            <person name="Fang M."/>
            <person name="Ma L."/>
            <person name="Zhao Y."/>
            <person name="Jiang S."/>
        </authorList>
    </citation>
    <scope>NUCLEOTIDE SEQUENCE [LARGE SCALE GENOMIC DNA]</scope>
    <source>
        <strain evidence="1">S2</strain>
        <tissue evidence="1">Leaf</tissue>
    </source>
</reference>
<reference evidence="2" key="2">
    <citation type="submission" date="2019-10" db="EMBL/GenBank/DDBJ databases">
        <title>A de novo genome assembly of a pear dwarfing rootstock.</title>
        <authorList>
            <person name="Wang F."/>
            <person name="Wang J."/>
            <person name="Li S."/>
            <person name="Zhang Y."/>
            <person name="Fang M."/>
            <person name="Ma L."/>
            <person name="Zhao Y."/>
            <person name="Jiang S."/>
        </authorList>
    </citation>
    <scope>NUCLEOTIDE SEQUENCE [LARGE SCALE GENOMIC DNA]</scope>
</reference>
<accession>A0A5N5HN62</accession>
<evidence type="ECO:0000313" key="2">
    <source>
        <dbReference type="Proteomes" id="UP000327157"/>
    </source>
</evidence>
<proteinExistence type="predicted"/>
<reference evidence="1 2" key="1">
    <citation type="submission" date="2019-09" db="EMBL/GenBank/DDBJ databases">
        <authorList>
            <person name="Ou C."/>
        </authorList>
    </citation>
    <scope>NUCLEOTIDE SEQUENCE [LARGE SCALE GENOMIC DNA]</scope>
    <source>
        <strain evidence="1">S2</strain>
        <tissue evidence="1">Leaf</tissue>
    </source>
</reference>
<dbReference type="EMBL" id="SMOL01000160">
    <property type="protein sequence ID" value="KAB2624704.1"/>
    <property type="molecule type" value="Genomic_DNA"/>
</dbReference>
<keyword evidence="1" id="KW-0560">Oxidoreductase</keyword>
<dbReference type="Proteomes" id="UP000327157">
    <property type="component" value="Chromosome 16"/>
</dbReference>
<keyword evidence="2" id="KW-1185">Reference proteome</keyword>
<dbReference type="AlphaFoldDB" id="A0A5N5HN62"/>
<sequence length="115" mass="12163">MISHSVGVSSSTGAKLPESTCQGLRAGFSGGSMKLLIKSSRTLKIAAGSADGICYAAVKVEALSGFSSVLLAEEIMRRLGVVMAGDTRIFGVRNVGRNEEDKASIFLYCSLFRRL</sequence>
<organism evidence="1 2">
    <name type="scientific">Pyrus ussuriensis x Pyrus communis</name>
    <dbReference type="NCBI Taxonomy" id="2448454"/>
    <lineage>
        <taxon>Eukaryota</taxon>
        <taxon>Viridiplantae</taxon>
        <taxon>Streptophyta</taxon>
        <taxon>Embryophyta</taxon>
        <taxon>Tracheophyta</taxon>
        <taxon>Spermatophyta</taxon>
        <taxon>Magnoliopsida</taxon>
        <taxon>eudicotyledons</taxon>
        <taxon>Gunneridae</taxon>
        <taxon>Pentapetalae</taxon>
        <taxon>rosids</taxon>
        <taxon>fabids</taxon>
        <taxon>Rosales</taxon>
        <taxon>Rosaceae</taxon>
        <taxon>Amygdaloideae</taxon>
        <taxon>Maleae</taxon>
        <taxon>Pyrus</taxon>
    </lineage>
</organism>
<comment type="caution">
    <text evidence="1">The sequence shown here is derived from an EMBL/GenBank/DDBJ whole genome shotgun (WGS) entry which is preliminary data.</text>
</comment>
<protein>
    <submittedName>
        <fullName evidence="1">Carotenoid cleavage dioxygenase 4</fullName>
    </submittedName>
</protein>
<name>A0A5N5HN62_9ROSA</name>
<keyword evidence="1" id="KW-0223">Dioxygenase</keyword>
<evidence type="ECO:0000313" key="1">
    <source>
        <dbReference type="EMBL" id="KAB2624704.1"/>
    </source>
</evidence>
<gene>
    <name evidence="1" type="ORF">D8674_016364</name>
</gene>
<dbReference type="GO" id="GO:0051213">
    <property type="term" value="F:dioxygenase activity"/>
    <property type="evidence" value="ECO:0007669"/>
    <property type="project" value="UniProtKB-KW"/>
</dbReference>